<comment type="caution">
    <text evidence="3">The sequence shown here is derived from an EMBL/GenBank/DDBJ whole genome shotgun (WGS) entry which is preliminary data.</text>
</comment>
<feature type="non-terminal residue" evidence="3">
    <location>
        <position position="370"/>
    </location>
</feature>
<protein>
    <submittedName>
        <fullName evidence="3">F-box domain-containing protein</fullName>
    </submittedName>
</protein>
<dbReference type="Pfam" id="PF12937">
    <property type="entry name" value="F-box-like"/>
    <property type="match status" value="1"/>
</dbReference>
<reference evidence="3 4" key="1">
    <citation type="journal article" date="2024" name="J Genomics">
        <title>Draft genome sequencing and assembly of Favolaschia claudopus CIRM-BRFM 2984 isolated from oak limbs.</title>
        <authorList>
            <person name="Navarro D."/>
            <person name="Drula E."/>
            <person name="Chaduli D."/>
            <person name="Cazenave R."/>
            <person name="Ahrendt S."/>
            <person name="Wang J."/>
            <person name="Lipzen A."/>
            <person name="Daum C."/>
            <person name="Barry K."/>
            <person name="Grigoriev I.V."/>
            <person name="Favel A."/>
            <person name="Rosso M.N."/>
            <person name="Martin F."/>
        </authorList>
    </citation>
    <scope>NUCLEOTIDE SEQUENCE [LARGE SCALE GENOMIC DNA]</scope>
    <source>
        <strain evidence="3 4">CIRM-BRFM 2984</strain>
    </source>
</reference>
<dbReference type="AlphaFoldDB" id="A0AAV9ZEE1"/>
<evidence type="ECO:0000313" key="3">
    <source>
        <dbReference type="EMBL" id="KAK6978055.1"/>
    </source>
</evidence>
<dbReference type="Gene3D" id="1.20.1280.50">
    <property type="match status" value="1"/>
</dbReference>
<gene>
    <name evidence="3" type="ORF">R3P38DRAFT_3120575</name>
</gene>
<accession>A0AAV9ZEE1</accession>
<dbReference type="EMBL" id="JAWWNJ010000162">
    <property type="protein sequence ID" value="KAK6978055.1"/>
    <property type="molecule type" value="Genomic_DNA"/>
</dbReference>
<feature type="non-terminal residue" evidence="3">
    <location>
        <position position="1"/>
    </location>
</feature>
<organism evidence="3 4">
    <name type="scientific">Favolaschia claudopus</name>
    <dbReference type="NCBI Taxonomy" id="2862362"/>
    <lineage>
        <taxon>Eukaryota</taxon>
        <taxon>Fungi</taxon>
        <taxon>Dikarya</taxon>
        <taxon>Basidiomycota</taxon>
        <taxon>Agaricomycotina</taxon>
        <taxon>Agaricomycetes</taxon>
        <taxon>Agaricomycetidae</taxon>
        <taxon>Agaricales</taxon>
        <taxon>Marasmiineae</taxon>
        <taxon>Mycenaceae</taxon>
        <taxon>Favolaschia</taxon>
    </lineage>
</organism>
<evidence type="ECO:0000256" key="1">
    <source>
        <dbReference type="SAM" id="Coils"/>
    </source>
</evidence>
<keyword evidence="4" id="KW-1185">Reference proteome</keyword>
<evidence type="ECO:0000313" key="4">
    <source>
        <dbReference type="Proteomes" id="UP001362999"/>
    </source>
</evidence>
<proteinExistence type="predicted"/>
<dbReference type="InterPro" id="IPR001810">
    <property type="entry name" value="F-box_dom"/>
</dbReference>
<name>A0AAV9ZEE1_9AGAR</name>
<keyword evidence="1" id="KW-0175">Coiled coil</keyword>
<evidence type="ECO:0000259" key="2">
    <source>
        <dbReference type="Pfam" id="PF12937"/>
    </source>
</evidence>
<sequence>DYMEAARALVEKRAAQIRDLQAQIAALQAEQQRAQRRLDAYKYPVLTLANEIIVEIFRHVLPPYPEAPLHTKGKSFLYPITHVCRQWREIAIQTPVLWRAIDLPEPTHRGGRSIVAKMTATWLERSGNYPLSIHGIHHALPHLLPTLTPSRARWEHLSLSVTNVAQFGEVAADPMPLLRSLTLRFIESDRTAALASIQHSDSPLLRSVSLEPYPGPAFILPWSHLTSLTLRRTFPDDALPILRQSARLVHCTLHLLHNPRSNGAWRIRTEDIVLPRLETLIFEATTASVNLGKPVLEMLDTPALLSLEVPERFISSASIAPTVVLTEFVVKCGCALQELKVSGAQYTEQVYRTALPSVDEITAAESLNIS</sequence>
<feature type="coiled-coil region" evidence="1">
    <location>
        <begin position="3"/>
        <end position="37"/>
    </location>
</feature>
<feature type="domain" description="F-box" evidence="2">
    <location>
        <begin position="50"/>
        <end position="103"/>
    </location>
</feature>
<dbReference type="Proteomes" id="UP001362999">
    <property type="component" value="Unassembled WGS sequence"/>
</dbReference>